<evidence type="ECO:0000256" key="1">
    <source>
        <dbReference type="ARBA" id="ARBA00005189"/>
    </source>
</evidence>
<dbReference type="InterPro" id="IPR002123">
    <property type="entry name" value="Plipid/glycerol_acylTrfase"/>
</dbReference>
<keyword evidence="3 5" id="KW-0012">Acyltransferase</keyword>
<reference evidence="5 6" key="1">
    <citation type="submission" date="2020-08" db="EMBL/GenBank/DDBJ databases">
        <title>Acidobacteriota in marine sediments use diverse sulfur dissimilation pathways.</title>
        <authorList>
            <person name="Wasmund K."/>
        </authorList>
    </citation>
    <scope>NUCLEOTIDE SEQUENCE [LARGE SCALE GENOMIC DNA]</scope>
    <source>
        <strain evidence="5">MAG AM4</strain>
    </source>
</reference>
<name>A0A8J6XR35_9BACT</name>
<dbReference type="GO" id="GO:0003841">
    <property type="term" value="F:1-acylglycerol-3-phosphate O-acyltransferase activity"/>
    <property type="evidence" value="ECO:0007669"/>
    <property type="project" value="TreeGrafter"/>
</dbReference>
<evidence type="ECO:0000256" key="2">
    <source>
        <dbReference type="ARBA" id="ARBA00022679"/>
    </source>
</evidence>
<evidence type="ECO:0000313" key="5">
    <source>
        <dbReference type="EMBL" id="MBD3866952.1"/>
    </source>
</evidence>
<keyword evidence="2" id="KW-0808">Transferase</keyword>
<dbReference type="CDD" id="cd07989">
    <property type="entry name" value="LPLAT_AGPAT-like"/>
    <property type="match status" value="1"/>
</dbReference>
<dbReference type="PANTHER" id="PTHR10434">
    <property type="entry name" value="1-ACYL-SN-GLYCEROL-3-PHOSPHATE ACYLTRANSFERASE"/>
    <property type="match status" value="1"/>
</dbReference>
<dbReference type="Gene3D" id="3.40.50.300">
    <property type="entry name" value="P-loop containing nucleotide triphosphate hydrolases"/>
    <property type="match status" value="1"/>
</dbReference>
<comment type="pathway">
    <text evidence="1">Lipid metabolism.</text>
</comment>
<dbReference type="PANTHER" id="PTHR10434:SF11">
    <property type="entry name" value="1-ACYL-SN-GLYCEROL-3-PHOSPHATE ACYLTRANSFERASE"/>
    <property type="match status" value="1"/>
</dbReference>
<dbReference type="SMART" id="SM00563">
    <property type="entry name" value="PlsC"/>
    <property type="match status" value="1"/>
</dbReference>
<evidence type="ECO:0000313" key="6">
    <source>
        <dbReference type="Proteomes" id="UP000648239"/>
    </source>
</evidence>
<gene>
    <name evidence="5" type="ORF">IFK94_02415</name>
</gene>
<protein>
    <submittedName>
        <fullName evidence="5">1-acyl-sn-glycerol-3-phosphate acyltransferase</fullName>
    </submittedName>
</protein>
<dbReference type="Proteomes" id="UP000648239">
    <property type="component" value="Unassembled WGS sequence"/>
</dbReference>
<accession>A0A8J6XR35</accession>
<dbReference type="SUPFAM" id="SSF69593">
    <property type="entry name" value="Glycerol-3-phosphate (1)-acyltransferase"/>
    <property type="match status" value="1"/>
</dbReference>
<proteinExistence type="predicted"/>
<evidence type="ECO:0000256" key="3">
    <source>
        <dbReference type="ARBA" id="ARBA00023315"/>
    </source>
</evidence>
<dbReference type="Pfam" id="PF01553">
    <property type="entry name" value="Acyltransferase"/>
    <property type="match status" value="1"/>
</dbReference>
<organism evidence="5 6">
    <name type="scientific">Candidatus Polarisedimenticola svalbardensis</name>
    <dbReference type="NCBI Taxonomy" id="2886004"/>
    <lineage>
        <taxon>Bacteria</taxon>
        <taxon>Pseudomonadati</taxon>
        <taxon>Acidobacteriota</taxon>
        <taxon>Candidatus Polarisedimenticolia</taxon>
        <taxon>Candidatus Polarisedimenticolales</taxon>
        <taxon>Candidatus Polarisedimenticolaceae</taxon>
        <taxon>Candidatus Polarisedimenticola</taxon>
    </lineage>
</organism>
<sequence>MKRFFQIIGLYLFHALFVRPVVFFVVGTRYRRRHLVPGGPCIVVANHNSHLDAGVLMTLFPFWRLHRVHPVAAADYFGETMFMRLVAMTLMNAMPIARTPAPGEDPLAPIKQAIARGDSMIFFPEGSRGKAGVVSPFRTGIGRLVKDCPGLLVLPVFMSGPERIWARGQTVPVPVNIHANVGRPRSYDPALEARQIAEQVREDVLALAPPPPAPPGRKSDPPLRVSICGVVGRELRRDVFMEVTRRLGRLQPTVGLADRLVMRAEGDLLNEAGGGIPLAYGRAWPTFLAGLFRTGGWFKGSSFGDMIERTHLSEALGDGRSCRYVVEEGNALLDVLSWAKADFYQGRMDEKEPQHLLRYISGKKRIPPGNWWTFIRKAPEVWLINLFHLARPPAPDLLVLLRQQPEQILAGLRTRGGELRGFENPAFLAELQDTFGEVAQALRGRVRMKVLDMTVESQGPEEIASRILEEALAVQAAGEPSEQDRDPEMANP</sequence>
<evidence type="ECO:0000259" key="4">
    <source>
        <dbReference type="SMART" id="SM00563"/>
    </source>
</evidence>
<feature type="domain" description="Phospholipid/glycerol acyltransferase" evidence="4">
    <location>
        <begin position="41"/>
        <end position="161"/>
    </location>
</feature>
<dbReference type="AlphaFoldDB" id="A0A8J6XR35"/>
<dbReference type="EMBL" id="JACXWD010000004">
    <property type="protein sequence ID" value="MBD3866952.1"/>
    <property type="molecule type" value="Genomic_DNA"/>
</dbReference>
<dbReference type="GO" id="GO:0006654">
    <property type="term" value="P:phosphatidic acid biosynthetic process"/>
    <property type="evidence" value="ECO:0007669"/>
    <property type="project" value="TreeGrafter"/>
</dbReference>
<dbReference type="InterPro" id="IPR027417">
    <property type="entry name" value="P-loop_NTPase"/>
</dbReference>
<comment type="caution">
    <text evidence="5">The sequence shown here is derived from an EMBL/GenBank/DDBJ whole genome shotgun (WGS) entry which is preliminary data.</text>
</comment>